<name>A0ABR9UZG8_9CHRO</name>
<evidence type="ECO:0000313" key="2">
    <source>
        <dbReference type="Proteomes" id="UP000651156"/>
    </source>
</evidence>
<accession>A0ABR9UZG8</accession>
<protein>
    <submittedName>
        <fullName evidence="1">Uncharacterized protein</fullName>
    </submittedName>
</protein>
<organism evidence="1 2">
    <name type="scientific">Gloeocapsopsis crepidinum LEGE 06123</name>
    <dbReference type="NCBI Taxonomy" id="588587"/>
    <lineage>
        <taxon>Bacteria</taxon>
        <taxon>Bacillati</taxon>
        <taxon>Cyanobacteriota</taxon>
        <taxon>Cyanophyceae</taxon>
        <taxon>Oscillatoriophycideae</taxon>
        <taxon>Chroococcales</taxon>
        <taxon>Chroococcaceae</taxon>
        <taxon>Gloeocapsopsis</taxon>
    </lineage>
</organism>
<dbReference type="Proteomes" id="UP000651156">
    <property type="component" value="Unassembled WGS sequence"/>
</dbReference>
<dbReference type="RefSeq" id="WP_193935076.1">
    <property type="nucleotide sequence ID" value="NZ_CAWPMZ010000044.1"/>
</dbReference>
<reference evidence="1 2" key="1">
    <citation type="submission" date="2020-10" db="EMBL/GenBank/DDBJ databases">
        <authorList>
            <person name="Castelo-Branco R."/>
            <person name="Eusebio N."/>
            <person name="Adriana R."/>
            <person name="Vieira A."/>
            <person name="Brugerolle De Fraissinette N."/>
            <person name="Rezende De Castro R."/>
            <person name="Schneider M.P."/>
            <person name="Vasconcelos V."/>
            <person name="Leao P.N."/>
        </authorList>
    </citation>
    <scope>NUCLEOTIDE SEQUENCE [LARGE SCALE GENOMIC DNA]</scope>
    <source>
        <strain evidence="1 2">LEGE 06123</strain>
    </source>
</reference>
<evidence type="ECO:0000313" key="1">
    <source>
        <dbReference type="EMBL" id="MBE9193712.1"/>
    </source>
</evidence>
<keyword evidence="2" id="KW-1185">Reference proteome</keyword>
<gene>
    <name evidence="1" type="ORF">IQ230_26080</name>
</gene>
<sequence length="72" mass="8418">MAELDLTMESKEDRRHVQDKQLSQNYILIQNLIRAGVPSEEAYQVAPLLKKVQRSPDEEALVKKVWLRVRSQ</sequence>
<proteinExistence type="predicted"/>
<dbReference type="EMBL" id="JADEWN010000131">
    <property type="protein sequence ID" value="MBE9193712.1"/>
    <property type="molecule type" value="Genomic_DNA"/>
</dbReference>
<comment type="caution">
    <text evidence="1">The sequence shown here is derived from an EMBL/GenBank/DDBJ whole genome shotgun (WGS) entry which is preliminary data.</text>
</comment>